<dbReference type="RefSeq" id="WP_209530578.1">
    <property type="nucleotide sequence ID" value="NZ_JAEEGA010000013.1"/>
</dbReference>
<name>A0A940PB40_9ENTE</name>
<keyword evidence="1" id="KW-1133">Transmembrane helix</keyword>
<keyword evidence="1" id="KW-0472">Membrane</keyword>
<dbReference type="EMBL" id="JAEEGA010000013">
    <property type="protein sequence ID" value="MBP1042901.1"/>
    <property type="molecule type" value="Genomic_DNA"/>
</dbReference>
<gene>
    <name evidence="2" type="ORF">I6N95_17940</name>
</gene>
<accession>A0A940PB40</accession>
<comment type="caution">
    <text evidence="2">The sequence shown here is derived from an EMBL/GenBank/DDBJ whole genome shotgun (WGS) entry which is preliminary data.</text>
</comment>
<sequence>MKKYVSPLILFILGSVLYLLTIKGVMGIEKLNFLIAPYFIFWMLSLLLLCIASIWLISLILVALINSFPKK</sequence>
<reference evidence="2" key="1">
    <citation type="submission" date="2020-12" db="EMBL/GenBank/DDBJ databases">
        <title>Vagococcus allomyrinae sp. nov. and Enterococcus lavae sp. nov., isolated from the larvae of Allomyrina dichotoma.</title>
        <authorList>
            <person name="Lee S.D."/>
        </authorList>
    </citation>
    <scope>NUCLEOTIDE SEQUENCE</scope>
    <source>
        <strain evidence="2">BWB3-3</strain>
    </source>
</reference>
<evidence type="ECO:0000313" key="3">
    <source>
        <dbReference type="Proteomes" id="UP000674938"/>
    </source>
</evidence>
<keyword evidence="1" id="KW-0812">Transmembrane</keyword>
<proteinExistence type="predicted"/>
<evidence type="ECO:0000256" key="1">
    <source>
        <dbReference type="SAM" id="Phobius"/>
    </source>
</evidence>
<dbReference type="Proteomes" id="UP000674938">
    <property type="component" value="Unassembled WGS sequence"/>
</dbReference>
<protein>
    <submittedName>
        <fullName evidence="2">Uncharacterized protein</fullName>
    </submittedName>
</protein>
<dbReference type="AlphaFoldDB" id="A0A940PB40"/>
<keyword evidence="3" id="KW-1185">Reference proteome</keyword>
<feature type="transmembrane region" description="Helical" evidence="1">
    <location>
        <begin position="37"/>
        <end position="65"/>
    </location>
</feature>
<evidence type="ECO:0000313" key="2">
    <source>
        <dbReference type="EMBL" id="MBP1042901.1"/>
    </source>
</evidence>
<organism evidence="2 3">
    <name type="scientific">Vagococcus allomyrinae</name>
    <dbReference type="NCBI Taxonomy" id="2794353"/>
    <lineage>
        <taxon>Bacteria</taxon>
        <taxon>Bacillati</taxon>
        <taxon>Bacillota</taxon>
        <taxon>Bacilli</taxon>
        <taxon>Lactobacillales</taxon>
        <taxon>Enterococcaceae</taxon>
        <taxon>Vagococcus</taxon>
    </lineage>
</organism>